<accession>A0A1G1V798</accession>
<feature type="transmembrane region" description="Helical" evidence="1">
    <location>
        <begin position="28"/>
        <end position="50"/>
    </location>
</feature>
<keyword evidence="1" id="KW-0472">Membrane</keyword>
<gene>
    <name evidence="2" type="ORF">A3D26_02425</name>
</gene>
<proteinExistence type="predicted"/>
<comment type="caution">
    <text evidence="2">The sequence shown here is derived from an EMBL/GenBank/DDBJ whole genome shotgun (WGS) entry which is preliminary data.</text>
</comment>
<organism evidence="2 3">
    <name type="scientific">Candidatus Blackburnbacteria bacterium RIFCSPHIGHO2_02_FULL_44_20</name>
    <dbReference type="NCBI Taxonomy" id="1797516"/>
    <lineage>
        <taxon>Bacteria</taxon>
        <taxon>Candidatus Blackburniibacteriota</taxon>
    </lineage>
</organism>
<dbReference type="STRING" id="1797516.A3D26_02425"/>
<dbReference type="EMBL" id="MHBZ01000019">
    <property type="protein sequence ID" value="OGY11338.1"/>
    <property type="molecule type" value="Genomic_DNA"/>
</dbReference>
<dbReference type="Proteomes" id="UP000178319">
    <property type="component" value="Unassembled WGS sequence"/>
</dbReference>
<name>A0A1G1V798_9BACT</name>
<evidence type="ECO:0000313" key="3">
    <source>
        <dbReference type="Proteomes" id="UP000178319"/>
    </source>
</evidence>
<dbReference type="AlphaFoldDB" id="A0A1G1V798"/>
<protein>
    <submittedName>
        <fullName evidence="2">Uncharacterized protein</fullName>
    </submittedName>
</protein>
<keyword evidence="1" id="KW-0812">Transmembrane</keyword>
<evidence type="ECO:0000256" key="1">
    <source>
        <dbReference type="SAM" id="Phobius"/>
    </source>
</evidence>
<keyword evidence="1" id="KW-1133">Transmembrane helix</keyword>
<reference evidence="2 3" key="1">
    <citation type="journal article" date="2016" name="Nat. Commun.">
        <title>Thousands of microbial genomes shed light on interconnected biogeochemical processes in an aquifer system.</title>
        <authorList>
            <person name="Anantharaman K."/>
            <person name="Brown C.T."/>
            <person name="Hug L.A."/>
            <person name="Sharon I."/>
            <person name="Castelle C.J."/>
            <person name="Probst A.J."/>
            <person name="Thomas B.C."/>
            <person name="Singh A."/>
            <person name="Wilkins M.J."/>
            <person name="Karaoz U."/>
            <person name="Brodie E.L."/>
            <person name="Williams K.H."/>
            <person name="Hubbard S.S."/>
            <person name="Banfield J.F."/>
        </authorList>
    </citation>
    <scope>NUCLEOTIDE SEQUENCE [LARGE SCALE GENOMIC DNA]</scope>
</reference>
<sequence length="246" mass="26555">MPISNIVRDQKRPGGVSAGAIAYDWRRFIVPVGVFLVITLLSATFGFGLVKNILSTVERIDQLKVENSGLQEKRDKLSGADRNLLSRQAQVAVLAVPNQNSSLVSLSAIRNEAFTKNVQVVGLKVVEKEGAQKGVRETGLEFELEGKLFDVMALIEATNKTAPIVKISKVRMLGSGTGDGSVSADLSFQTFWAEAPKNLPAATAPLETLGAKDQQLLLEIEKLRFTASRQVIPATPAGRVNPFAEQ</sequence>
<evidence type="ECO:0000313" key="2">
    <source>
        <dbReference type="EMBL" id="OGY11338.1"/>
    </source>
</evidence>